<dbReference type="EMBL" id="BMAU01021334">
    <property type="protein sequence ID" value="GFY15361.1"/>
    <property type="molecule type" value="Genomic_DNA"/>
</dbReference>
<evidence type="ECO:0000313" key="2">
    <source>
        <dbReference type="EMBL" id="GFY15361.1"/>
    </source>
</evidence>
<comment type="caution">
    <text evidence="2">The sequence shown here is derived from an EMBL/GenBank/DDBJ whole genome shotgun (WGS) entry which is preliminary data.</text>
</comment>
<dbReference type="Gene3D" id="2.30.42.10">
    <property type="match status" value="1"/>
</dbReference>
<dbReference type="PANTHER" id="PTHR11324">
    <property type="entry name" value="IL16-RELATED"/>
    <property type="match status" value="1"/>
</dbReference>
<name>A0A8X6SNF5_TRICX</name>
<dbReference type="PROSITE" id="PS50106">
    <property type="entry name" value="PDZ"/>
    <property type="match status" value="1"/>
</dbReference>
<evidence type="ECO:0000259" key="1">
    <source>
        <dbReference type="PROSITE" id="PS50106"/>
    </source>
</evidence>
<dbReference type="SMART" id="SM00228">
    <property type="entry name" value="PDZ"/>
    <property type="match status" value="1"/>
</dbReference>
<evidence type="ECO:0000313" key="3">
    <source>
        <dbReference type="Proteomes" id="UP000887159"/>
    </source>
</evidence>
<dbReference type="AlphaFoldDB" id="A0A8X6SNF5"/>
<dbReference type="PANTHER" id="PTHR11324:SF16">
    <property type="entry name" value="PDZ DOMAIN-CONTAINING PROTEIN 2"/>
    <property type="match status" value="1"/>
</dbReference>
<dbReference type="Pfam" id="PF00595">
    <property type="entry name" value="PDZ"/>
    <property type="match status" value="1"/>
</dbReference>
<dbReference type="InterPro" id="IPR001478">
    <property type="entry name" value="PDZ"/>
</dbReference>
<dbReference type="SUPFAM" id="SSF50156">
    <property type="entry name" value="PDZ domain-like"/>
    <property type="match status" value="1"/>
</dbReference>
<keyword evidence="3" id="KW-1185">Reference proteome</keyword>
<dbReference type="Proteomes" id="UP000887159">
    <property type="component" value="Unassembled WGS sequence"/>
</dbReference>
<sequence length="217" mass="24012">MKMRVLEKQIPPNINLEGKAVFRTYGLAVNRLEGEMIISLRSPLSERDGRLQEGDQILAIDGQPLDSNISHQQAISILQQARGLVELIVARGGIATTEQSPLTAVSLERSPSAVSDASKGSDMVLRLRAKTACFVSLRDSIGGRLHNGQPDLSPHIFMWSAVVDVVLAQYHSTILEVLEEQREQFPHVKAPLRHPEGSTGEHWVSQAWHDSEMTIVR</sequence>
<reference evidence="2" key="1">
    <citation type="submission" date="2020-08" db="EMBL/GenBank/DDBJ databases">
        <title>Multicomponent nature underlies the extraordinary mechanical properties of spider dragline silk.</title>
        <authorList>
            <person name="Kono N."/>
            <person name="Nakamura H."/>
            <person name="Mori M."/>
            <person name="Yoshida Y."/>
            <person name="Ohtoshi R."/>
            <person name="Malay A.D."/>
            <person name="Moran D.A.P."/>
            <person name="Tomita M."/>
            <person name="Numata K."/>
            <person name="Arakawa K."/>
        </authorList>
    </citation>
    <scope>NUCLEOTIDE SEQUENCE</scope>
</reference>
<organism evidence="2 3">
    <name type="scientific">Trichonephila clavipes</name>
    <name type="common">Golden silk orbweaver</name>
    <name type="synonym">Nephila clavipes</name>
    <dbReference type="NCBI Taxonomy" id="2585209"/>
    <lineage>
        <taxon>Eukaryota</taxon>
        <taxon>Metazoa</taxon>
        <taxon>Ecdysozoa</taxon>
        <taxon>Arthropoda</taxon>
        <taxon>Chelicerata</taxon>
        <taxon>Arachnida</taxon>
        <taxon>Araneae</taxon>
        <taxon>Araneomorphae</taxon>
        <taxon>Entelegynae</taxon>
        <taxon>Araneoidea</taxon>
        <taxon>Nephilidae</taxon>
        <taxon>Trichonephila</taxon>
    </lineage>
</organism>
<feature type="domain" description="PDZ" evidence="1">
    <location>
        <begin position="13"/>
        <end position="93"/>
    </location>
</feature>
<dbReference type="InterPro" id="IPR036034">
    <property type="entry name" value="PDZ_sf"/>
</dbReference>
<gene>
    <name evidence="2" type="primary">MPDZ_1</name>
    <name evidence="2" type="ORF">TNCV_1571721</name>
</gene>
<proteinExistence type="predicted"/>
<accession>A0A8X6SNF5</accession>
<protein>
    <submittedName>
        <fullName evidence="2">Multiple PDZ domain protein</fullName>
    </submittedName>
</protein>